<dbReference type="PANTHER" id="PTHR48023">
    <property type="entry name" value="D-XYLOSE-PROTON SYMPORTER-LIKE 2"/>
    <property type="match status" value="1"/>
</dbReference>
<feature type="transmembrane region" description="Helical" evidence="10">
    <location>
        <begin position="173"/>
        <end position="192"/>
    </location>
</feature>
<feature type="transmembrane region" description="Helical" evidence="10">
    <location>
        <begin position="144"/>
        <end position="161"/>
    </location>
</feature>
<dbReference type="GO" id="GO:1904659">
    <property type="term" value="P:D-glucose transmembrane transport"/>
    <property type="evidence" value="ECO:0007669"/>
    <property type="project" value="UniProtKB-ARBA"/>
</dbReference>
<keyword evidence="4" id="KW-0762">Sugar transport</keyword>
<evidence type="ECO:0000256" key="3">
    <source>
        <dbReference type="ARBA" id="ARBA00022448"/>
    </source>
</evidence>
<dbReference type="CDD" id="cd17362">
    <property type="entry name" value="MFS_GLUT10_12_Class3_like"/>
    <property type="match status" value="1"/>
</dbReference>
<feature type="transmembrane region" description="Helical" evidence="10">
    <location>
        <begin position="34"/>
        <end position="55"/>
    </location>
</feature>
<dbReference type="Proteomes" id="UP000077755">
    <property type="component" value="Chromosome 5"/>
</dbReference>
<feature type="domain" description="Major facilitator superfamily (MFS) profile" evidence="11">
    <location>
        <begin position="42"/>
        <end position="486"/>
    </location>
</feature>
<dbReference type="InterPro" id="IPR005828">
    <property type="entry name" value="MFS_sugar_transport-like"/>
</dbReference>
<dbReference type="GO" id="GO:0016020">
    <property type="term" value="C:membrane"/>
    <property type="evidence" value="ECO:0007669"/>
    <property type="project" value="UniProtKB-SubCell"/>
</dbReference>
<reference evidence="12" key="1">
    <citation type="journal article" date="2016" name="Nat. Genet.">
        <title>A high-quality carrot genome assembly provides new insights into carotenoid accumulation and asterid genome evolution.</title>
        <authorList>
            <person name="Iorizzo M."/>
            <person name="Ellison S."/>
            <person name="Senalik D."/>
            <person name="Zeng P."/>
            <person name="Satapoomin P."/>
            <person name="Huang J."/>
            <person name="Bowman M."/>
            <person name="Iovene M."/>
            <person name="Sanseverino W."/>
            <person name="Cavagnaro P."/>
            <person name="Yildiz M."/>
            <person name="Macko-Podgorni A."/>
            <person name="Moranska E."/>
            <person name="Grzebelus E."/>
            <person name="Grzebelus D."/>
            <person name="Ashrafi H."/>
            <person name="Zheng Z."/>
            <person name="Cheng S."/>
            <person name="Spooner D."/>
            <person name="Van Deynze A."/>
            <person name="Simon P."/>
        </authorList>
    </citation>
    <scope>NUCLEOTIDE SEQUENCE</scope>
    <source>
        <tissue evidence="12">Leaf</tissue>
    </source>
</reference>
<dbReference type="PRINTS" id="PR00171">
    <property type="entry name" value="SUGRTRNSPORT"/>
</dbReference>
<dbReference type="AlphaFoldDB" id="A0AAF1B3W5"/>
<evidence type="ECO:0000313" key="13">
    <source>
        <dbReference type="Proteomes" id="UP000077755"/>
    </source>
</evidence>
<keyword evidence="3 9" id="KW-0813">Transport</keyword>
<dbReference type="InterPro" id="IPR020846">
    <property type="entry name" value="MFS_dom"/>
</dbReference>
<dbReference type="PANTHER" id="PTHR48023:SF6">
    <property type="entry name" value="D-XYLOSE-PROTON SYMPORTER-LIKE 3, CHLOROPLASTIC"/>
    <property type="match status" value="1"/>
</dbReference>
<keyword evidence="5 10" id="KW-0812">Transmembrane</keyword>
<protein>
    <recommendedName>
        <fullName evidence="11">Major facilitator superfamily (MFS) profile domain-containing protein</fullName>
    </recommendedName>
</protein>
<dbReference type="InterPro" id="IPR036259">
    <property type="entry name" value="MFS_trans_sf"/>
</dbReference>
<reference evidence="12" key="2">
    <citation type="submission" date="2022-03" db="EMBL/GenBank/DDBJ databases">
        <title>Draft title - Genomic analysis of global carrot germplasm unveils the trajectory of domestication and the origin of high carotenoid orange carrot.</title>
        <authorList>
            <person name="Iorizzo M."/>
            <person name="Ellison S."/>
            <person name="Senalik D."/>
            <person name="Macko-Podgorni A."/>
            <person name="Grzebelus D."/>
            <person name="Bostan H."/>
            <person name="Rolling W."/>
            <person name="Curaba J."/>
            <person name="Simon P."/>
        </authorList>
    </citation>
    <scope>NUCLEOTIDE SEQUENCE</scope>
    <source>
        <tissue evidence="12">Leaf</tissue>
    </source>
</reference>
<dbReference type="InterPro" id="IPR050820">
    <property type="entry name" value="MFS_Sugar_Transporter"/>
</dbReference>
<dbReference type="PROSITE" id="PS00217">
    <property type="entry name" value="SUGAR_TRANSPORT_2"/>
    <property type="match status" value="1"/>
</dbReference>
<organism evidence="12 13">
    <name type="scientific">Daucus carota subsp. sativus</name>
    <name type="common">Carrot</name>
    <dbReference type="NCBI Taxonomy" id="79200"/>
    <lineage>
        <taxon>Eukaryota</taxon>
        <taxon>Viridiplantae</taxon>
        <taxon>Streptophyta</taxon>
        <taxon>Embryophyta</taxon>
        <taxon>Tracheophyta</taxon>
        <taxon>Spermatophyta</taxon>
        <taxon>Magnoliopsida</taxon>
        <taxon>eudicotyledons</taxon>
        <taxon>Gunneridae</taxon>
        <taxon>Pentapetalae</taxon>
        <taxon>asterids</taxon>
        <taxon>campanulids</taxon>
        <taxon>Apiales</taxon>
        <taxon>Apiaceae</taxon>
        <taxon>Apioideae</taxon>
        <taxon>Scandiceae</taxon>
        <taxon>Daucinae</taxon>
        <taxon>Daucus</taxon>
        <taxon>Daucus sect. Daucus</taxon>
    </lineage>
</organism>
<feature type="transmembrane region" description="Helical" evidence="10">
    <location>
        <begin position="457"/>
        <end position="480"/>
    </location>
</feature>
<feature type="transmembrane region" description="Helical" evidence="10">
    <location>
        <begin position="341"/>
        <end position="360"/>
    </location>
</feature>
<keyword evidence="6 10" id="KW-1133">Transmembrane helix</keyword>
<evidence type="ECO:0000256" key="10">
    <source>
        <dbReference type="SAM" id="Phobius"/>
    </source>
</evidence>
<gene>
    <name evidence="12" type="ORF">DCAR_0521645</name>
</gene>
<dbReference type="SUPFAM" id="SSF103473">
    <property type="entry name" value="MFS general substrate transporter"/>
    <property type="match status" value="1"/>
</dbReference>
<evidence type="ECO:0000259" key="11">
    <source>
        <dbReference type="PROSITE" id="PS50850"/>
    </source>
</evidence>
<accession>A0AAF1B3W5</accession>
<name>A0AAF1B3W5_DAUCS</name>
<evidence type="ECO:0000256" key="4">
    <source>
        <dbReference type="ARBA" id="ARBA00022597"/>
    </source>
</evidence>
<feature type="transmembrane region" description="Helical" evidence="10">
    <location>
        <begin position="204"/>
        <end position="223"/>
    </location>
</feature>
<dbReference type="PROSITE" id="PS50850">
    <property type="entry name" value="MFS"/>
    <property type="match status" value="1"/>
</dbReference>
<evidence type="ECO:0000256" key="5">
    <source>
        <dbReference type="ARBA" id="ARBA00022692"/>
    </source>
</evidence>
<feature type="transmembrane region" description="Helical" evidence="10">
    <location>
        <begin position="393"/>
        <end position="420"/>
    </location>
</feature>
<feature type="transmembrane region" description="Helical" evidence="10">
    <location>
        <begin position="367"/>
        <end position="387"/>
    </location>
</feature>
<evidence type="ECO:0000256" key="6">
    <source>
        <dbReference type="ARBA" id="ARBA00022989"/>
    </source>
</evidence>
<dbReference type="InterPro" id="IPR003663">
    <property type="entry name" value="Sugar/inositol_transpt"/>
</dbReference>
<dbReference type="GO" id="GO:0022857">
    <property type="term" value="F:transmembrane transporter activity"/>
    <property type="evidence" value="ECO:0007669"/>
    <property type="project" value="InterPro"/>
</dbReference>
<dbReference type="GO" id="GO:0005737">
    <property type="term" value="C:cytoplasm"/>
    <property type="evidence" value="ECO:0007669"/>
    <property type="project" value="UniProtKB-ARBA"/>
</dbReference>
<keyword evidence="13" id="KW-1185">Reference proteome</keyword>
<evidence type="ECO:0000313" key="12">
    <source>
        <dbReference type="EMBL" id="WOH02256.1"/>
    </source>
</evidence>
<feature type="transmembrane region" description="Helical" evidence="10">
    <location>
        <begin position="116"/>
        <end position="138"/>
    </location>
</feature>
<dbReference type="KEGG" id="dcr:108222067"/>
<evidence type="ECO:0000256" key="9">
    <source>
        <dbReference type="RuleBase" id="RU003346"/>
    </source>
</evidence>
<dbReference type="Gene3D" id="1.20.1250.20">
    <property type="entry name" value="MFS general substrate transporter like domains"/>
    <property type="match status" value="1"/>
</dbReference>
<comment type="similarity">
    <text evidence="8">Belongs to the major facilitator superfamily. Phosphate:H(+) symporter (TC 2.A.1.9) family.</text>
</comment>
<evidence type="ECO:0000256" key="2">
    <source>
        <dbReference type="ARBA" id="ARBA00010992"/>
    </source>
</evidence>
<feature type="transmembrane region" description="Helical" evidence="10">
    <location>
        <begin position="83"/>
        <end position="104"/>
    </location>
</feature>
<feature type="transmembrane region" description="Helical" evidence="10">
    <location>
        <begin position="432"/>
        <end position="451"/>
    </location>
</feature>
<comment type="subcellular location">
    <subcellularLocation>
        <location evidence="1">Membrane</location>
        <topology evidence="1">Multi-pass membrane protein</topology>
    </subcellularLocation>
</comment>
<keyword evidence="7 10" id="KW-0472">Membrane</keyword>
<proteinExistence type="inferred from homology"/>
<dbReference type="InterPro" id="IPR005829">
    <property type="entry name" value="Sugar_transporter_CS"/>
</dbReference>
<comment type="similarity">
    <text evidence="2 9">Belongs to the major facilitator superfamily. Sugar transporter (TC 2.A.1.1) family.</text>
</comment>
<dbReference type="PROSITE" id="PS00216">
    <property type="entry name" value="SUGAR_TRANSPORT_1"/>
    <property type="match status" value="1"/>
</dbReference>
<dbReference type="NCBIfam" id="TIGR00879">
    <property type="entry name" value="SP"/>
    <property type="match status" value="1"/>
</dbReference>
<sequence length="499" mass="53652">MLKNSGGNSFMKIKQFDEETNSVASFESTSFEDFNWSSVILPFLFPALGGLLYGYDVGATSGATISLQSPKLSGTTWFNLAPFQLGLVVSGSLYGALFGSVLIYPIADVIGRRRELMLAAIFYLLGGLTAAYAPSLIILLLGRVIYGFGIGLALHGAPLYISETCPSQIRGTLISLKELLIVLGMLLGYFVGSFEINKVGGWRYMFGLSAPIALVIGLGTWTLPPSPRWLLLREVRGNGARENYKEEAIFALSKLRGRPPGDKLSAMEIDDALTSLKSQSDKPESEGSFLDVVQGPNFKAFIIGGGLVLFQQITGQPSVLYYAGSILQTAGFSAASDATKVSVLIGVFKLVMTGIAVVQVDKLGRKPLLIGGVSGITISLFLLSAYFKVLQRFPAVALISLLMYVGCYQASFGPISWLMVSEVFPLRTRGRGISLAVFTNFGSNAVVTLAFPALKEYLGAGNIFLLFGVISLVALAFVIFQVPETKGLTLEEIERKILT</sequence>
<dbReference type="EMBL" id="CP093347">
    <property type="protein sequence ID" value="WOH02256.1"/>
    <property type="molecule type" value="Genomic_DNA"/>
</dbReference>
<dbReference type="FunFam" id="1.20.1250.20:FF:000118">
    <property type="entry name" value="D-xylose-proton symporter-like 3, chloroplastic"/>
    <property type="match status" value="1"/>
</dbReference>
<dbReference type="Pfam" id="PF00083">
    <property type="entry name" value="Sugar_tr"/>
    <property type="match status" value="1"/>
</dbReference>
<evidence type="ECO:0000256" key="1">
    <source>
        <dbReference type="ARBA" id="ARBA00004141"/>
    </source>
</evidence>
<evidence type="ECO:0000256" key="7">
    <source>
        <dbReference type="ARBA" id="ARBA00023136"/>
    </source>
</evidence>
<evidence type="ECO:0000256" key="8">
    <source>
        <dbReference type="ARBA" id="ARBA00044504"/>
    </source>
</evidence>